<dbReference type="InterPro" id="IPR000447">
    <property type="entry name" value="G3P_DH_FAD-dep"/>
</dbReference>
<comment type="cofactor">
    <cofactor evidence="1">
        <name>FAD</name>
        <dbReference type="ChEBI" id="CHEBI:57692"/>
    </cofactor>
</comment>
<dbReference type="Pfam" id="PF01266">
    <property type="entry name" value="DAO"/>
    <property type="match status" value="1"/>
</dbReference>
<dbReference type="Proteomes" id="UP001595462">
    <property type="component" value="Unassembled WGS sequence"/>
</dbReference>
<reference evidence="9" key="1">
    <citation type="journal article" date="2019" name="Int. J. Syst. Evol. Microbiol.">
        <title>The Global Catalogue of Microorganisms (GCM) 10K type strain sequencing project: providing services to taxonomists for standard genome sequencing and annotation.</title>
        <authorList>
            <consortium name="The Broad Institute Genomics Platform"/>
            <consortium name="The Broad Institute Genome Sequencing Center for Infectious Disease"/>
            <person name="Wu L."/>
            <person name="Ma J."/>
        </authorList>
    </citation>
    <scope>NUCLEOTIDE SEQUENCE [LARGE SCALE GENOMIC DNA]</scope>
    <source>
        <strain evidence="9">KCTC 52640</strain>
    </source>
</reference>
<dbReference type="SUPFAM" id="SSF51905">
    <property type="entry name" value="FAD/NAD(P)-binding domain"/>
    <property type="match status" value="1"/>
</dbReference>
<dbReference type="InterPro" id="IPR006076">
    <property type="entry name" value="FAD-dep_OxRdtase"/>
</dbReference>
<dbReference type="Gene3D" id="3.30.9.10">
    <property type="entry name" value="D-Amino Acid Oxidase, subunit A, domain 2"/>
    <property type="match status" value="1"/>
</dbReference>
<evidence type="ECO:0000256" key="4">
    <source>
        <dbReference type="ARBA" id="ARBA00022827"/>
    </source>
</evidence>
<protein>
    <submittedName>
        <fullName evidence="8">Glycerol-3-phosphate dehydrogenase</fullName>
        <ecNumber evidence="8">1.1.5.3</ecNumber>
    </submittedName>
</protein>
<evidence type="ECO:0000259" key="6">
    <source>
        <dbReference type="Pfam" id="PF01266"/>
    </source>
</evidence>
<sequence>MKDEQDYDLLIVGAGINGAGIARDAAGRGLRVLICDQGDLGNYTSSSSTKLVHGGLRYLEYYEFRLVRKALKEREVLLDIAPHVIWPLRFVMPHVRELRPAWMIRLGLFLYDNLGGREKLPGSRGIDLSVHEAGAVLDDELTKGFAYSDCWVQDSRLVVLNCQDAETRGATVLPRYRCTNAVRGDDAWQATLESTRDGSHRTINAKAIVNAAGPWVSRFLDGAAKVDDGRKVHLVKGSHIVTRKLFDHDYAYIFQHTDGRIVFAIPYEGDFTLIGTTDVAYEGDPASVRASAEEIDYLCAAVSRYFKKPVTSADVVWTYSGVRALYDEDDTENASALSRDYLLELDSKGAPLLSVFGGKITTYRTLASEAMTHLSHVMPVSDREWTGEAPLPGGDIPHGDFDRYLAATQQEYAELPPALVARLTRNYGTRIRELLAGVARVDDLGEHFGADLFEVELRFLQDCEWAMTAEDVVWRRSKLGLHLTPAQVERIDVWLGKNNEVSDDQAPSMASV</sequence>
<evidence type="ECO:0000259" key="7">
    <source>
        <dbReference type="Pfam" id="PF16901"/>
    </source>
</evidence>
<feature type="domain" description="Alpha-glycerophosphate oxidase C-terminal" evidence="7">
    <location>
        <begin position="386"/>
        <end position="482"/>
    </location>
</feature>
<dbReference type="Gene3D" id="3.50.50.60">
    <property type="entry name" value="FAD/NAD(P)-binding domain"/>
    <property type="match status" value="1"/>
</dbReference>
<dbReference type="PANTHER" id="PTHR11985:SF15">
    <property type="entry name" value="GLYCEROL-3-PHOSPHATE DEHYDROGENASE, MITOCHONDRIAL"/>
    <property type="match status" value="1"/>
</dbReference>
<comment type="caution">
    <text evidence="8">The sequence shown here is derived from an EMBL/GenBank/DDBJ whole genome shotgun (WGS) entry which is preliminary data.</text>
</comment>
<dbReference type="SUPFAM" id="SSF54373">
    <property type="entry name" value="FAD-linked reductases, C-terminal domain"/>
    <property type="match status" value="1"/>
</dbReference>
<dbReference type="Pfam" id="PF16901">
    <property type="entry name" value="DAO_C"/>
    <property type="match status" value="1"/>
</dbReference>
<dbReference type="EC" id="1.1.5.3" evidence="8"/>
<dbReference type="Gene3D" id="1.10.8.870">
    <property type="entry name" value="Alpha-glycerophosphate oxidase, cap domain"/>
    <property type="match status" value="1"/>
</dbReference>
<evidence type="ECO:0000256" key="2">
    <source>
        <dbReference type="ARBA" id="ARBA00007330"/>
    </source>
</evidence>
<dbReference type="PRINTS" id="PR01001">
    <property type="entry name" value="FADG3PDH"/>
</dbReference>
<gene>
    <name evidence="8" type="primary">glpD</name>
    <name evidence="8" type="ORF">ACFOSU_15715</name>
</gene>
<dbReference type="Gene3D" id="6.10.250.1890">
    <property type="match status" value="1"/>
</dbReference>
<accession>A0ABV7ETM5</accession>
<dbReference type="PROSITE" id="PS00978">
    <property type="entry name" value="FAD_G3PDH_2"/>
    <property type="match status" value="1"/>
</dbReference>
<keyword evidence="4" id="KW-0274">FAD</keyword>
<organism evidence="8 9">
    <name type="scientific">Salinisphaera aquimarina</name>
    <dbReference type="NCBI Taxonomy" id="2094031"/>
    <lineage>
        <taxon>Bacteria</taxon>
        <taxon>Pseudomonadati</taxon>
        <taxon>Pseudomonadota</taxon>
        <taxon>Gammaproteobacteria</taxon>
        <taxon>Salinisphaerales</taxon>
        <taxon>Salinisphaeraceae</taxon>
        <taxon>Salinisphaera</taxon>
    </lineage>
</organism>
<dbReference type="InterPro" id="IPR031656">
    <property type="entry name" value="DAO_C"/>
</dbReference>
<evidence type="ECO:0000256" key="1">
    <source>
        <dbReference type="ARBA" id="ARBA00001974"/>
    </source>
</evidence>
<evidence type="ECO:0000256" key="5">
    <source>
        <dbReference type="ARBA" id="ARBA00023002"/>
    </source>
</evidence>
<evidence type="ECO:0000256" key="3">
    <source>
        <dbReference type="ARBA" id="ARBA00022630"/>
    </source>
</evidence>
<dbReference type="EMBL" id="JBHRSS010000008">
    <property type="protein sequence ID" value="MFC3105329.1"/>
    <property type="molecule type" value="Genomic_DNA"/>
</dbReference>
<keyword evidence="9" id="KW-1185">Reference proteome</keyword>
<dbReference type="RefSeq" id="WP_380690886.1">
    <property type="nucleotide sequence ID" value="NZ_JBHRSS010000008.1"/>
</dbReference>
<dbReference type="PANTHER" id="PTHR11985">
    <property type="entry name" value="GLYCEROL-3-PHOSPHATE DEHYDROGENASE"/>
    <property type="match status" value="1"/>
</dbReference>
<dbReference type="InterPro" id="IPR038299">
    <property type="entry name" value="DAO_C_sf"/>
</dbReference>
<feature type="domain" description="FAD dependent oxidoreductase" evidence="6">
    <location>
        <begin position="8"/>
        <end position="364"/>
    </location>
</feature>
<dbReference type="GO" id="GO:0004368">
    <property type="term" value="F:glycerol-3-phosphate dehydrogenase (quinone) activity"/>
    <property type="evidence" value="ECO:0007669"/>
    <property type="project" value="UniProtKB-EC"/>
</dbReference>
<dbReference type="InterPro" id="IPR036188">
    <property type="entry name" value="FAD/NAD-bd_sf"/>
</dbReference>
<evidence type="ECO:0000313" key="8">
    <source>
        <dbReference type="EMBL" id="MFC3105329.1"/>
    </source>
</evidence>
<keyword evidence="5 8" id="KW-0560">Oxidoreductase</keyword>
<name>A0ABV7ETM5_9GAMM</name>
<keyword evidence="3" id="KW-0285">Flavoprotein</keyword>
<evidence type="ECO:0000313" key="9">
    <source>
        <dbReference type="Proteomes" id="UP001595462"/>
    </source>
</evidence>
<proteinExistence type="inferred from homology"/>
<dbReference type="NCBIfam" id="NF009906">
    <property type="entry name" value="PRK13369.1"/>
    <property type="match status" value="1"/>
</dbReference>
<dbReference type="NCBIfam" id="NF008899">
    <property type="entry name" value="PRK12266.1"/>
    <property type="match status" value="1"/>
</dbReference>
<comment type="similarity">
    <text evidence="2">Belongs to the FAD-dependent glycerol-3-phosphate dehydrogenase family.</text>
</comment>